<keyword evidence="4" id="KW-1185">Reference proteome</keyword>
<name>A0A9Q0AJ21_9PEZI</name>
<reference evidence="3" key="1">
    <citation type="submission" date="2021-03" db="EMBL/GenBank/DDBJ databases">
        <title>Revisited historic fungal species revealed as producer of novel bioactive compounds through whole genome sequencing and comparative genomics.</title>
        <authorList>
            <person name="Vignolle G.A."/>
            <person name="Hochenegger N."/>
            <person name="Mach R.L."/>
            <person name="Mach-Aigner A.R."/>
            <person name="Javad Rahimi M."/>
            <person name="Salim K.A."/>
            <person name="Chan C.M."/>
            <person name="Lim L.B.L."/>
            <person name="Cai F."/>
            <person name="Druzhinina I.S."/>
            <person name="U'Ren J.M."/>
            <person name="Derntl C."/>
        </authorList>
    </citation>
    <scope>NUCLEOTIDE SEQUENCE</scope>
    <source>
        <strain evidence="3">TUCIM 5799</strain>
    </source>
</reference>
<gene>
    <name evidence="3" type="ORF">JX265_013103</name>
</gene>
<feature type="chain" id="PRO_5040191766" evidence="2">
    <location>
        <begin position="19"/>
        <end position="245"/>
    </location>
</feature>
<comment type="caution">
    <text evidence="3">The sequence shown here is derived from an EMBL/GenBank/DDBJ whole genome shotgun (WGS) entry which is preliminary data.</text>
</comment>
<evidence type="ECO:0000313" key="4">
    <source>
        <dbReference type="Proteomes" id="UP000829685"/>
    </source>
</evidence>
<evidence type="ECO:0000256" key="2">
    <source>
        <dbReference type="SAM" id="SignalP"/>
    </source>
</evidence>
<keyword evidence="2" id="KW-0732">Signal</keyword>
<evidence type="ECO:0000313" key="3">
    <source>
        <dbReference type="EMBL" id="KAI1852132.1"/>
    </source>
</evidence>
<feature type="region of interest" description="Disordered" evidence="1">
    <location>
        <begin position="139"/>
        <end position="225"/>
    </location>
</feature>
<feature type="compositionally biased region" description="Low complexity" evidence="1">
    <location>
        <begin position="151"/>
        <end position="160"/>
    </location>
</feature>
<evidence type="ECO:0000256" key="1">
    <source>
        <dbReference type="SAM" id="MobiDB-lite"/>
    </source>
</evidence>
<dbReference type="Proteomes" id="UP000829685">
    <property type="component" value="Unassembled WGS sequence"/>
</dbReference>
<feature type="compositionally biased region" description="Polar residues" evidence="1">
    <location>
        <begin position="165"/>
        <end position="183"/>
    </location>
</feature>
<dbReference type="AlphaFoldDB" id="A0A9Q0AJ21"/>
<organism evidence="3 4">
    <name type="scientific">Neoarthrinium moseri</name>
    <dbReference type="NCBI Taxonomy" id="1658444"/>
    <lineage>
        <taxon>Eukaryota</taxon>
        <taxon>Fungi</taxon>
        <taxon>Dikarya</taxon>
        <taxon>Ascomycota</taxon>
        <taxon>Pezizomycotina</taxon>
        <taxon>Sordariomycetes</taxon>
        <taxon>Xylariomycetidae</taxon>
        <taxon>Amphisphaeriales</taxon>
        <taxon>Apiosporaceae</taxon>
        <taxon>Neoarthrinium</taxon>
    </lineage>
</organism>
<sequence>MRVTALTTLITWIGTVNAALSATGNITLFSDTSCADPVYVNSWIVGRDNCAVADGGSQPYSGQFLSFVLNERPWCVNGSRPYLNIYRDAACTSLLVSFAPGPLYNPTGPDADGTCVAPGADYKALAFICDGLRGAADSGFSPRPSGGQDASSSSLPTSTSDRPALNTQTSRTEPGFSQATETVGTTTPASGTASTTGTAGSSITATASDASSSSTPPASTAGAATPITLGGRMLVAILPAAFLLV</sequence>
<dbReference type="EMBL" id="JAFIMR010000063">
    <property type="protein sequence ID" value="KAI1852132.1"/>
    <property type="molecule type" value="Genomic_DNA"/>
</dbReference>
<protein>
    <submittedName>
        <fullName evidence="3">Uncharacterized protein</fullName>
    </submittedName>
</protein>
<feature type="signal peptide" evidence="2">
    <location>
        <begin position="1"/>
        <end position="18"/>
    </location>
</feature>
<accession>A0A9Q0AJ21</accession>
<proteinExistence type="predicted"/>
<feature type="compositionally biased region" description="Low complexity" evidence="1">
    <location>
        <begin position="184"/>
        <end position="225"/>
    </location>
</feature>